<evidence type="ECO:0000256" key="4">
    <source>
        <dbReference type="ARBA" id="ARBA00004496"/>
    </source>
</evidence>
<protein>
    <recommendedName>
        <fullName evidence="7 14">Ribonuclease HII</fullName>
        <shortName evidence="14">RNase HII</shortName>
        <ecNumber evidence="6 14">3.1.26.4</ecNumber>
    </recommendedName>
</protein>
<keyword evidence="11 14" id="KW-0255">Endonuclease</keyword>
<evidence type="ECO:0000256" key="11">
    <source>
        <dbReference type="ARBA" id="ARBA00022759"/>
    </source>
</evidence>
<dbReference type="PANTHER" id="PTHR10954:SF18">
    <property type="entry name" value="RIBONUCLEASE HII"/>
    <property type="match status" value="1"/>
</dbReference>
<evidence type="ECO:0000259" key="17">
    <source>
        <dbReference type="PROSITE" id="PS51975"/>
    </source>
</evidence>
<comment type="similarity">
    <text evidence="5 14 16">Belongs to the RNase HII family.</text>
</comment>
<dbReference type="Gene3D" id="3.30.420.10">
    <property type="entry name" value="Ribonuclease H-like superfamily/Ribonuclease H"/>
    <property type="match status" value="1"/>
</dbReference>
<evidence type="ECO:0000256" key="16">
    <source>
        <dbReference type="RuleBase" id="RU003515"/>
    </source>
</evidence>
<comment type="subcellular location">
    <subcellularLocation>
        <location evidence="4 14">Cytoplasm</location>
    </subcellularLocation>
</comment>
<dbReference type="GO" id="GO:0004523">
    <property type="term" value="F:RNA-DNA hybrid ribonuclease activity"/>
    <property type="evidence" value="ECO:0007669"/>
    <property type="project" value="UniProtKB-EC"/>
</dbReference>
<name>A0ABY9JXZ9_9BACI</name>
<proteinExistence type="inferred from homology"/>
<evidence type="ECO:0000313" key="18">
    <source>
        <dbReference type="EMBL" id="WLR44261.1"/>
    </source>
</evidence>
<comment type="function">
    <text evidence="3 14 16">Endonuclease that specifically degrades the RNA of RNA-DNA hybrids.</text>
</comment>
<keyword evidence="12 14" id="KW-0378">Hydrolase</keyword>
<dbReference type="EMBL" id="CP129013">
    <property type="protein sequence ID" value="WLR44261.1"/>
    <property type="molecule type" value="Genomic_DNA"/>
</dbReference>
<keyword evidence="9 14" id="KW-0540">Nuclease</keyword>
<keyword evidence="8 14" id="KW-0963">Cytoplasm</keyword>
<evidence type="ECO:0000256" key="7">
    <source>
        <dbReference type="ARBA" id="ARBA00019179"/>
    </source>
</evidence>
<dbReference type="EC" id="3.1.26.4" evidence="6 14"/>
<dbReference type="CDD" id="cd07182">
    <property type="entry name" value="RNase_HII_bacteria_HII_like"/>
    <property type="match status" value="1"/>
</dbReference>
<dbReference type="HAMAP" id="MF_00052_B">
    <property type="entry name" value="RNase_HII_B"/>
    <property type="match status" value="1"/>
</dbReference>
<evidence type="ECO:0000256" key="14">
    <source>
        <dbReference type="HAMAP-Rule" id="MF_00052"/>
    </source>
</evidence>
<organism evidence="18 19">
    <name type="scientific">Bacillus carboniphilus</name>
    <dbReference type="NCBI Taxonomy" id="86663"/>
    <lineage>
        <taxon>Bacteria</taxon>
        <taxon>Bacillati</taxon>
        <taxon>Bacillota</taxon>
        <taxon>Bacilli</taxon>
        <taxon>Bacillales</taxon>
        <taxon>Bacillaceae</taxon>
        <taxon>Bacillus</taxon>
    </lineage>
</organism>
<keyword evidence="19" id="KW-1185">Reference proteome</keyword>
<evidence type="ECO:0000256" key="1">
    <source>
        <dbReference type="ARBA" id="ARBA00000077"/>
    </source>
</evidence>
<dbReference type="InterPro" id="IPR036397">
    <property type="entry name" value="RNaseH_sf"/>
</dbReference>
<feature type="binding site" evidence="14 15">
    <location>
        <position position="162"/>
    </location>
    <ligand>
        <name>a divalent metal cation</name>
        <dbReference type="ChEBI" id="CHEBI:60240"/>
    </ligand>
</feature>
<evidence type="ECO:0000256" key="2">
    <source>
        <dbReference type="ARBA" id="ARBA00001946"/>
    </source>
</evidence>
<dbReference type="InterPro" id="IPR012337">
    <property type="entry name" value="RNaseH-like_sf"/>
</dbReference>
<reference evidence="18 19" key="1">
    <citation type="submission" date="2023-06" db="EMBL/GenBank/DDBJ databases">
        <title>Five Gram-positive bacteria isolated from mangrove sediments in Shenzhen, Guangdong, China.</title>
        <authorList>
            <person name="Yu S."/>
            <person name="Zheng W."/>
            <person name="Huang Y."/>
        </authorList>
    </citation>
    <scope>NUCLEOTIDE SEQUENCE [LARGE SCALE GENOMIC DNA]</scope>
    <source>
        <strain evidence="18 19">SaN35-3</strain>
    </source>
</reference>
<evidence type="ECO:0000256" key="13">
    <source>
        <dbReference type="ARBA" id="ARBA00023211"/>
    </source>
</evidence>
<feature type="binding site" evidence="14 15">
    <location>
        <position position="70"/>
    </location>
    <ligand>
        <name>a divalent metal cation</name>
        <dbReference type="ChEBI" id="CHEBI:60240"/>
    </ligand>
</feature>
<evidence type="ECO:0000256" key="3">
    <source>
        <dbReference type="ARBA" id="ARBA00004065"/>
    </source>
</evidence>
<gene>
    <name evidence="14" type="primary">rnhB</name>
    <name evidence="18" type="ORF">LC087_05165</name>
</gene>
<feature type="domain" description="RNase H type-2" evidence="17">
    <location>
        <begin position="64"/>
        <end position="252"/>
    </location>
</feature>
<evidence type="ECO:0000313" key="19">
    <source>
        <dbReference type="Proteomes" id="UP001197974"/>
    </source>
</evidence>
<comment type="cofactor">
    <cofactor evidence="14 15">
        <name>Mn(2+)</name>
        <dbReference type="ChEBI" id="CHEBI:29035"/>
    </cofactor>
    <cofactor evidence="14 15">
        <name>Mg(2+)</name>
        <dbReference type="ChEBI" id="CHEBI:18420"/>
    </cofactor>
    <text evidence="14 15">Manganese or magnesium. Binds 1 divalent metal ion per monomer in the absence of substrate. May bind a second metal ion after substrate binding.</text>
</comment>
<evidence type="ECO:0000256" key="10">
    <source>
        <dbReference type="ARBA" id="ARBA00022723"/>
    </source>
</evidence>
<evidence type="ECO:0000256" key="9">
    <source>
        <dbReference type="ARBA" id="ARBA00022722"/>
    </source>
</evidence>
<keyword evidence="13 14" id="KW-0464">Manganese</keyword>
<sequence length="252" mass="28799">MKEKLLHISEPEDSFLNECKQDKRKGVQKLVENWWKRYEHERALKETFNEMMQYEKSLWENGIHYIAGIDEVGRGPLAGPVVAAAVILPVDFYLPGLTDSKKLSHQKREEFYSIIKEEAISCSVGIVSAKEIDAWNIYEATKKAMIKAINGLEKSPEHLLIDAMKIDVPIKQTSIIKGDQKSISIAASSVIAKVTRDNYMKDLGSKYPNYFFEKHMGYGTKEHLVALEKYGYIEEHRQSFAPVKSVTKARTK</sequence>
<dbReference type="InterPro" id="IPR001352">
    <property type="entry name" value="RNase_HII/HIII"/>
</dbReference>
<evidence type="ECO:0000256" key="12">
    <source>
        <dbReference type="ARBA" id="ARBA00022801"/>
    </source>
</evidence>
<dbReference type="SUPFAM" id="SSF53098">
    <property type="entry name" value="Ribonuclease H-like"/>
    <property type="match status" value="1"/>
</dbReference>
<evidence type="ECO:0000256" key="8">
    <source>
        <dbReference type="ARBA" id="ARBA00022490"/>
    </source>
</evidence>
<feature type="binding site" evidence="14 15">
    <location>
        <position position="71"/>
    </location>
    <ligand>
        <name>a divalent metal cation</name>
        <dbReference type="ChEBI" id="CHEBI:60240"/>
    </ligand>
</feature>
<accession>A0ABY9JXZ9</accession>
<evidence type="ECO:0000256" key="15">
    <source>
        <dbReference type="PROSITE-ProRule" id="PRU01319"/>
    </source>
</evidence>
<dbReference type="NCBIfam" id="NF000595">
    <property type="entry name" value="PRK00015.1-3"/>
    <property type="match status" value="1"/>
</dbReference>
<keyword evidence="10 14" id="KW-0479">Metal-binding</keyword>
<dbReference type="Proteomes" id="UP001197974">
    <property type="component" value="Chromosome"/>
</dbReference>
<evidence type="ECO:0000256" key="6">
    <source>
        <dbReference type="ARBA" id="ARBA00012180"/>
    </source>
</evidence>
<comment type="catalytic activity">
    <reaction evidence="1 14 15 16">
        <text>Endonucleolytic cleavage to 5'-phosphomonoester.</text>
        <dbReference type="EC" id="3.1.26.4"/>
    </reaction>
</comment>
<dbReference type="PROSITE" id="PS51975">
    <property type="entry name" value="RNASE_H_2"/>
    <property type="match status" value="1"/>
</dbReference>
<dbReference type="PANTHER" id="PTHR10954">
    <property type="entry name" value="RIBONUCLEASE H2 SUBUNIT A"/>
    <property type="match status" value="1"/>
</dbReference>
<dbReference type="Pfam" id="PF01351">
    <property type="entry name" value="RNase_HII"/>
    <property type="match status" value="1"/>
</dbReference>
<comment type="cofactor">
    <cofactor evidence="2">
        <name>Mg(2+)</name>
        <dbReference type="ChEBI" id="CHEBI:18420"/>
    </cofactor>
</comment>
<dbReference type="InterPro" id="IPR024567">
    <property type="entry name" value="RNase_HII/HIII_dom"/>
</dbReference>
<dbReference type="InterPro" id="IPR022898">
    <property type="entry name" value="RNase_HII"/>
</dbReference>
<evidence type="ECO:0000256" key="5">
    <source>
        <dbReference type="ARBA" id="ARBA00007383"/>
    </source>
</evidence>
<dbReference type="NCBIfam" id="NF000594">
    <property type="entry name" value="PRK00015.1-1"/>
    <property type="match status" value="1"/>
</dbReference>